<dbReference type="Proteomes" id="UP001596432">
    <property type="component" value="Unassembled WGS sequence"/>
</dbReference>
<keyword evidence="1" id="KW-0812">Transmembrane</keyword>
<feature type="transmembrane region" description="Helical" evidence="1">
    <location>
        <begin position="81"/>
        <end position="105"/>
    </location>
</feature>
<dbReference type="InterPro" id="IPR024464">
    <property type="entry name" value="DUF2391"/>
</dbReference>
<evidence type="ECO:0000313" key="2">
    <source>
        <dbReference type="EMBL" id="MFC7140163.1"/>
    </source>
</evidence>
<gene>
    <name evidence="2" type="ORF">ACFQMA_10000</name>
</gene>
<organism evidence="2 3">
    <name type="scientific">Halosimplex aquaticum</name>
    <dbReference type="NCBI Taxonomy" id="3026162"/>
    <lineage>
        <taxon>Archaea</taxon>
        <taxon>Methanobacteriati</taxon>
        <taxon>Methanobacteriota</taxon>
        <taxon>Stenosarchaea group</taxon>
        <taxon>Halobacteria</taxon>
        <taxon>Halobacteriales</taxon>
        <taxon>Haloarculaceae</taxon>
        <taxon>Halosimplex</taxon>
    </lineage>
</organism>
<sequence>MGRAPRYKLADTAQQVVGGFLLAGPFVVTEEVWVLATNMSWWHAAVTVAVVFAIGYGALYEADDDRDPDREAEVAGVPLRFVSLMLVSYGSVAVLALTLTAPSTFLENVTTIERAQITARAVSVGAIFSVVGAATADSVF</sequence>
<reference evidence="2 3" key="1">
    <citation type="journal article" date="2019" name="Int. J. Syst. Evol. Microbiol.">
        <title>The Global Catalogue of Microorganisms (GCM) 10K type strain sequencing project: providing services to taxonomists for standard genome sequencing and annotation.</title>
        <authorList>
            <consortium name="The Broad Institute Genomics Platform"/>
            <consortium name="The Broad Institute Genome Sequencing Center for Infectious Disease"/>
            <person name="Wu L."/>
            <person name="Ma J."/>
        </authorList>
    </citation>
    <scope>NUCLEOTIDE SEQUENCE [LARGE SCALE GENOMIC DNA]</scope>
    <source>
        <strain evidence="2 3">XZYJT29</strain>
    </source>
</reference>
<dbReference type="EMBL" id="JBHTAS010000001">
    <property type="protein sequence ID" value="MFC7140163.1"/>
    <property type="molecule type" value="Genomic_DNA"/>
</dbReference>
<feature type="transmembrane region" description="Helical" evidence="1">
    <location>
        <begin position="41"/>
        <end position="60"/>
    </location>
</feature>
<name>A0ABD5XYJ5_9EURY</name>
<dbReference type="RefSeq" id="WP_274325730.1">
    <property type="nucleotide sequence ID" value="NZ_CP118158.1"/>
</dbReference>
<feature type="transmembrane region" description="Helical" evidence="1">
    <location>
        <begin position="12"/>
        <end position="29"/>
    </location>
</feature>
<dbReference type="AlphaFoldDB" id="A0ABD5XYJ5"/>
<evidence type="ECO:0000256" key="1">
    <source>
        <dbReference type="SAM" id="Phobius"/>
    </source>
</evidence>
<feature type="transmembrane region" description="Helical" evidence="1">
    <location>
        <begin position="117"/>
        <end position="136"/>
    </location>
</feature>
<protein>
    <submittedName>
        <fullName evidence="2">DUF2391 family protein</fullName>
    </submittedName>
</protein>
<evidence type="ECO:0000313" key="3">
    <source>
        <dbReference type="Proteomes" id="UP001596432"/>
    </source>
</evidence>
<proteinExistence type="predicted"/>
<accession>A0ABD5XYJ5</accession>
<keyword evidence="1" id="KW-0472">Membrane</keyword>
<keyword evidence="1" id="KW-1133">Transmembrane helix</keyword>
<comment type="caution">
    <text evidence="2">The sequence shown here is derived from an EMBL/GenBank/DDBJ whole genome shotgun (WGS) entry which is preliminary data.</text>
</comment>
<dbReference type="GeneID" id="78820441"/>
<keyword evidence="3" id="KW-1185">Reference proteome</keyword>
<dbReference type="Pfam" id="PF09622">
    <property type="entry name" value="DUF2391"/>
    <property type="match status" value="1"/>
</dbReference>